<keyword evidence="4 6" id="KW-0472">Membrane</keyword>
<dbReference type="AlphaFoldDB" id="A0A9N8EX73"/>
<keyword evidence="9" id="KW-1185">Reference proteome</keyword>
<feature type="transmembrane region" description="Helical" evidence="6">
    <location>
        <begin position="782"/>
        <end position="801"/>
    </location>
</feature>
<evidence type="ECO:0000256" key="4">
    <source>
        <dbReference type="ARBA" id="ARBA00023136"/>
    </source>
</evidence>
<evidence type="ECO:0000256" key="6">
    <source>
        <dbReference type="SAM" id="Phobius"/>
    </source>
</evidence>
<dbReference type="InterPro" id="IPR004331">
    <property type="entry name" value="SPX_dom"/>
</dbReference>
<feature type="transmembrane region" description="Helical" evidence="6">
    <location>
        <begin position="536"/>
        <end position="553"/>
    </location>
</feature>
<evidence type="ECO:0000256" key="3">
    <source>
        <dbReference type="ARBA" id="ARBA00022989"/>
    </source>
</evidence>
<proteinExistence type="predicted"/>
<keyword evidence="3 6" id="KW-1133">Transmembrane helix</keyword>
<evidence type="ECO:0000313" key="9">
    <source>
        <dbReference type="Proteomes" id="UP001153069"/>
    </source>
</evidence>
<reference evidence="8" key="1">
    <citation type="submission" date="2020-06" db="EMBL/GenBank/DDBJ databases">
        <authorList>
            <consortium name="Plant Systems Biology data submission"/>
        </authorList>
    </citation>
    <scope>NUCLEOTIDE SEQUENCE</scope>
    <source>
        <strain evidence="8">D6</strain>
    </source>
</reference>
<feature type="region of interest" description="Disordered" evidence="5">
    <location>
        <begin position="41"/>
        <end position="123"/>
    </location>
</feature>
<evidence type="ECO:0000313" key="8">
    <source>
        <dbReference type="EMBL" id="CAB9529822.1"/>
    </source>
</evidence>
<dbReference type="InterPro" id="IPR051068">
    <property type="entry name" value="MFS_Domain-Containing_Protein"/>
</dbReference>
<feature type="compositionally biased region" description="Basic and acidic residues" evidence="5">
    <location>
        <begin position="62"/>
        <end position="78"/>
    </location>
</feature>
<feature type="transmembrane region" description="Helical" evidence="6">
    <location>
        <begin position="696"/>
        <end position="721"/>
    </location>
</feature>
<accession>A0A9N8EX73</accession>
<dbReference type="PANTHER" id="PTHR23510">
    <property type="entry name" value="INNER MEMBRANE TRANSPORT PROTEIN YAJR"/>
    <property type="match status" value="1"/>
</dbReference>
<dbReference type="Proteomes" id="UP001153069">
    <property type="component" value="Unassembled WGS sequence"/>
</dbReference>
<evidence type="ECO:0000256" key="1">
    <source>
        <dbReference type="ARBA" id="ARBA00004141"/>
    </source>
</evidence>
<dbReference type="GO" id="GO:0016020">
    <property type="term" value="C:membrane"/>
    <property type="evidence" value="ECO:0007669"/>
    <property type="project" value="UniProtKB-SubCell"/>
</dbReference>
<feature type="transmembrane region" description="Helical" evidence="6">
    <location>
        <begin position="607"/>
        <end position="625"/>
    </location>
</feature>
<comment type="subcellular location">
    <subcellularLocation>
        <location evidence="1">Membrane</location>
        <topology evidence="1">Multi-pass membrane protein</topology>
    </subcellularLocation>
</comment>
<dbReference type="SUPFAM" id="SSF103473">
    <property type="entry name" value="MFS general substrate transporter"/>
    <property type="match status" value="1"/>
</dbReference>
<dbReference type="PROSITE" id="PS51382">
    <property type="entry name" value="SPX"/>
    <property type="match status" value="1"/>
</dbReference>
<evidence type="ECO:0000256" key="2">
    <source>
        <dbReference type="ARBA" id="ARBA00022692"/>
    </source>
</evidence>
<feature type="transmembrane region" description="Helical" evidence="6">
    <location>
        <begin position="727"/>
        <end position="746"/>
    </location>
</feature>
<feature type="region of interest" description="Disordered" evidence="5">
    <location>
        <begin position="633"/>
        <end position="652"/>
    </location>
</feature>
<evidence type="ECO:0000259" key="7">
    <source>
        <dbReference type="PROSITE" id="PS51382"/>
    </source>
</evidence>
<feature type="domain" description="SPX" evidence="7">
    <location>
        <begin position="2"/>
        <end position="252"/>
    </location>
</feature>
<feature type="transmembrane region" description="Helical" evidence="6">
    <location>
        <begin position="758"/>
        <end position="776"/>
    </location>
</feature>
<dbReference type="Pfam" id="PF03105">
    <property type="entry name" value="SPX"/>
    <property type="match status" value="2"/>
</dbReference>
<name>A0A9N8EX73_9STRA</name>
<keyword evidence="2 6" id="KW-0812">Transmembrane</keyword>
<dbReference type="InterPro" id="IPR036259">
    <property type="entry name" value="MFS_trans_sf"/>
</dbReference>
<comment type="caution">
    <text evidence="8">The sequence shown here is derived from an EMBL/GenBank/DDBJ whole genome shotgun (WGS) entry which is preliminary data.</text>
</comment>
<sequence>MVQFGKKLLANRYEPWVPYYLDYQGLKGCLGRLKKSQKLLQQQQLPSSRSIINHIEVPPPPPEHDHVSYQNSSHHDQLELGSPPAHHHYASSPLVAGSPMSYGSPQLSRDSHSEHTLATQLPSKEDRRDFETFLEDEVEKIGLFFLQIQGEISAKLGQVRKQQFEFLRDWELQPPPAAVTTHNGVAATALVESGFADQQDAKFQQFYSDYHGCAVQLLHLIHFVESNVTGIRKILKKHDKVTKQHLTYQYLSFNVHHKDLKHLWTSLLLRQYEGITVLNATLKVALTELKNMERSQLLQAQPEDRLSLSLAHPGDLLNNNKEAPKLATVGKPPLNPKQQRHQPAKSMPNILLSPEDIAAAVVSGNLQPQSMTPSVVSTKKQPLYETTLTGRELDAMLLKIEAARRRLNISSTTFQDMLAAQIVMLEPTSMDVSEDGMEDDEASKAVEDKWLSHFLNLMSTFLYMTNYYVVAPTSGRYAEIWWTSYSYKSALVFASTCSIVGNLFYALGLPCQSLTFVMIGRLLNGFGSARSINRRALGMAAGPAIASLLHIGYSESSDDRIGSLHMHTEETFVGADGVTTTTTNDDVTVLGTTTNVNPWWTPENSPGWVLFVVWSVFLVLLLLHFEDPPKHSSCKQAATEPAPSNAIENGATPEEKKALLGDKQEERDTNLGSFDSDVDSPVEVPLWKNIPVMTTFVIYFILKLILECILSSTSTLTNWYFKWDSSVSGIYLAILGLLMLPANLGISILARKHDDRELIFGCEVAMLVGCCGIIQYTEATNYTPIQYVLFSVVIFLSTNGLEGPNMSLLSKTIPKSWSRGIFNVGLLATEAGTFGRAVGDLLLSAWGFEGVGTLLNHTFRTMSICSAFSLALTMYFYEDLEPHEQDD</sequence>
<organism evidence="8 9">
    <name type="scientific">Seminavis robusta</name>
    <dbReference type="NCBI Taxonomy" id="568900"/>
    <lineage>
        <taxon>Eukaryota</taxon>
        <taxon>Sar</taxon>
        <taxon>Stramenopiles</taxon>
        <taxon>Ochrophyta</taxon>
        <taxon>Bacillariophyta</taxon>
        <taxon>Bacillariophyceae</taxon>
        <taxon>Bacillariophycidae</taxon>
        <taxon>Naviculales</taxon>
        <taxon>Naviculaceae</taxon>
        <taxon>Seminavis</taxon>
    </lineage>
</organism>
<dbReference type="PANTHER" id="PTHR23510:SF64">
    <property type="entry name" value="INNER MEMBRANE TRANSPORT PROTEIN YAJR"/>
    <property type="match status" value="1"/>
</dbReference>
<protein>
    <submittedName>
        <fullName evidence="8">SPX domain-containing membrane protein OsI</fullName>
    </submittedName>
</protein>
<gene>
    <name evidence="8" type="ORF">SEMRO_2637_G333310.1</name>
</gene>
<dbReference type="OrthoDB" id="5588846at2759"/>
<feature type="transmembrane region" description="Helical" evidence="6">
    <location>
        <begin position="503"/>
        <end position="524"/>
    </location>
</feature>
<dbReference type="Gene3D" id="1.20.1250.20">
    <property type="entry name" value="MFS general substrate transporter like domains"/>
    <property type="match status" value="1"/>
</dbReference>
<evidence type="ECO:0000256" key="5">
    <source>
        <dbReference type="SAM" id="MobiDB-lite"/>
    </source>
</evidence>
<dbReference type="EMBL" id="CAICTM010002635">
    <property type="protein sequence ID" value="CAB9529822.1"/>
    <property type="molecule type" value="Genomic_DNA"/>
</dbReference>